<protein>
    <submittedName>
        <fullName evidence="13">Uncharacterized protein</fullName>
    </submittedName>
</protein>
<feature type="domain" description="Helicase HerA-like C-terminal" evidence="12">
    <location>
        <begin position="538"/>
        <end position="657"/>
    </location>
</feature>
<evidence type="ECO:0000256" key="6">
    <source>
        <dbReference type="ARBA" id="ARBA00023125"/>
    </source>
</evidence>
<dbReference type="InterPro" id="IPR008571">
    <property type="entry name" value="HerA-like"/>
</dbReference>
<sequence length="677" mass="74069">MSNVQPMGYIVRLSSYVEAEAVALTPLEESLQRGQIVEVVDHSQGGARYLAVITDVSETEPHPLIDPEAFQALLREARAEHVDTTELLRAMLDPTSPFRFATTVHLRLRLLGRLVGDALGDIGRPPRPRSTIHLPEAGLLEQLLCPNRPSVVPIGRLSLRSDVRVCIDLDRLNTHMAVLGQTGSGKTETVKRLVYETIRSWLARGTPRRGVIVMDVAGEYTGYPYRPPSATPLLEALARHGIQPRLTIIVPFDPLYAHPALVEAGVAELAGRLSRLYRGARAAGVVLHARSPTATLVHPPPRTELTPAELQALLATAEMLVVAAPLPDTLPLGLLLELGAFNEDAEYTAALHEALEELEEYNIVSSVTLLSELARIAVDARPRSRDFTYPTSIDTTSICSAADEAQLLNAIRSQLSMAIGADPQSLAGTRLQEPSVWVSRLTGDYLDPSLEALRATCASSPGRIRERLLGVARAAYRIARSDVRSRKALYRRLSRIARVASPALNPLAARLIAWRVYNGFTILHLAPPSVGGVNHPLVTWLLNEVFEEAVRGYTLDQRMLVVVEEAHNLAPSREDTFSKRMLVRYAREGRKWGLGLVIVTQRPVGVDPTILSQTATLVALRMTNPEDIQAVKSSVESATAELVERLPDLDRGEALASGNALPERRIPLLARIDMVGH</sequence>
<evidence type="ECO:0000259" key="11">
    <source>
        <dbReference type="Pfam" id="PF01935"/>
    </source>
</evidence>
<evidence type="ECO:0000313" key="14">
    <source>
        <dbReference type="Proteomes" id="UP000001037"/>
    </source>
</evidence>
<comment type="catalytic activity">
    <reaction evidence="8">
        <text>Couples ATP hydrolysis with the unwinding of duplex DNA by translocating in the 3'-5' direction.</text>
        <dbReference type="EC" id="5.6.2.4"/>
    </reaction>
</comment>
<comment type="catalytic activity">
    <reaction evidence="10">
        <text>ATP + H2O = ADP + phosphate + H(+)</text>
        <dbReference type="Rhea" id="RHEA:13065"/>
        <dbReference type="ChEBI" id="CHEBI:15377"/>
        <dbReference type="ChEBI" id="CHEBI:15378"/>
        <dbReference type="ChEBI" id="CHEBI:30616"/>
        <dbReference type="ChEBI" id="CHEBI:43474"/>
        <dbReference type="ChEBI" id="CHEBI:456216"/>
        <dbReference type="EC" id="5.6.2.4"/>
    </reaction>
</comment>
<dbReference type="InterPro" id="IPR027417">
    <property type="entry name" value="P-loop_NTPase"/>
</dbReference>
<comment type="similarity">
    <text evidence="1">Belongs to the HerA family.</text>
</comment>
<dbReference type="PANTHER" id="PTHR42957:SF1">
    <property type="entry name" value="HELICASE MJ1565-RELATED"/>
    <property type="match status" value="1"/>
</dbReference>
<dbReference type="eggNOG" id="arCOG00280">
    <property type="taxonomic scope" value="Archaea"/>
</dbReference>
<dbReference type="EMBL" id="CP002838">
    <property type="protein sequence ID" value="AEM38357.1"/>
    <property type="molecule type" value="Genomic_DNA"/>
</dbReference>
<keyword evidence="6" id="KW-0238">DNA-binding</keyword>
<keyword evidence="2" id="KW-0547">Nucleotide-binding</keyword>
<dbReference type="GO" id="GO:0016787">
    <property type="term" value="F:hydrolase activity"/>
    <property type="evidence" value="ECO:0007669"/>
    <property type="project" value="UniProtKB-KW"/>
</dbReference>
<dbReference type="InParanoid" id="G0EGI3"/>
<dbReference type="GeneID" id="11140133"/>
<evidence type="ECO:0000256" key="5">
    <source>
        <dbReference type="ARBA" id="ARBA00022840"/>
    </source>
</evidence>
<evidence type="ECO:0000256" key="1">
    <source>
        <dbReference type="ARBA" id="ARBA00007816"/>
    </source>
</evidence>
<dbReference type="Pfam" id="PF01935">
    <property type="entry name" value="DUF87"/>
    <property type="match status" value="1"/>
</dbReference>
<dbReference type="Proteomes" id="UP000001037">
    <property type="component" value="Chromosome"/>
</dbReference>
<evidence type="ECO:0000256" key="7">
    <source>
        <dbReference type="ARBA" id="ARBA00023235"/>
    </source>
</evidence>
<keyword evidence="7" id="KW-0413">Isomerase</keyword>
<dbReference type="RefSeq" id="WP_014026034.1">
    <property type="nucleotide sequence ID" value="NC_015931.1"/>
</dbReference>
<dbReference type="OrthoDB" id="107033at2157"/>
<evidence type="ECO:0000313" key="13">
    <source>
        <dbReference type="EMBL" id="AEM38357.1"/>
    </source>
</evidence>
<keyword evidence="3" id="KW-0378">Hydrolase</keyword>
<dbReference type="AlphaFoldDB" id="G0EGI3"/>
<feature type="domain" description="Helicase HerA central" evidence="11">
    <location>
        <begin position="153"/>
        <end position="224"/>
    </location>
</feature>
<dbReference type="GO" id="GO:0003677">
    <property type="term" value="F:DNA binding"/>
    <property type="evidence" value="ECO:0007669"/>
    <property type="project" value="UniProtKB-KW"/>
</dbReference>
<dbReference type="HOGENOM" id="CLU_488874_0_0_2"/>
<dbReference type="STRING" id="694429.Pyrfu_0486"/>
<dbReference type="GO" id="GO:0043138">
    <property type="term" value="F:3'-5' DNA helicase activity"/>
    <property type="evidence" value="ECO:0007669"/>
    <property type="project" value="UniProtKB-EC"/>
</dbReference>
<dbReference type="InterPro" id="IPR002789">
    <property type="entry name" value="HerA_central"/>
</dbReference>
<dbReference type="PANTHER" id="PTHR42957">
    <property type="entry name" value="HELICASE MJ1565-RELATED"/>
    <property type="match status" value="1"/>
</dbReference>
<dbReference type="GO" id="GO:0005524">
    <property type="term" value="F:ATP binding"/>
    <property type="evidence" value="ECO:0007669"/>
    <property type="project" value="UniProtKB-KW"/>
</dbReference>
<evidence type="ECO:0000256" key="10">
    <source>
        <dbReference type="ARBA" id="ARBA00048988"/>
    </source>
</evidence>
<dbReference type="InterPro" id="IPR033186">
    <property type="entry name" value="HerA_C"/>
</dbReference>
<organism evidence="13 14">
    <name type="scientific">Pyrolobus fumarii (strain DSM 11204 / 1A)</name>
    <dbReference type="NCBI Taxonomy" id="694429"/>
    <lineage>
        <taxon>Archaea</taxon>
        <taxon>Thermoproteota</taxon>
        <taxon>Thermoprotei</taxon>
        <taxon>Desulfurococcales</taxon>
        <taxon>Pyrodictiaceae</taxon>
        <taxon>Pyrolobus</taxon>
    </lineage>
</organism>
<dbReference type="Pfam" id="PF05872">
    <property type="entry name" value="HerA_C"/>
    <property type="match status" value="1"/>
</dbReference>
<keyword evidence="14" id="KW-1185">Reference proteome</keyword>
<name>G0EGI3_PYRF1</name>
<evidence type="ECO:0000259" key="12">
    <source>
        <dbReference type="Pfam" id="PF05872"/>
    </source>
</evidence>
<dbReference type="KEGG" id="pfm:Pyrfu_0486"/>
<evidence type="ECO:0000256" key="3">
    <source>
        <dbReference type="ARBA" id="ARBA00022801"/>
    </source>
</evidence>
<keyword evidence="5" id="KW-0067">ATP-binding</keyword>
<evidence type="ECO:0000256" key="4">
    <source>
        <dbReference type="ARBA" id="ARBA00022806"/>
    </source>
</evidence>
<dbReference type="SUPFAM" id="SSF52540">
    <property type="entry name" value="P-loop containing nucleoside triphosphate hydrolases"/>
    <property type="match status" value="1"/>
</dbReference>
<dbReference type="Gene3D" id="3.40.50.300">
    <property type="entry name" value="P-loop containing nucleotide triphosphate hydrolases"/>
    <property type="match status" value="2"/>
</dbReference>
<evidence type="ECO:0000256" key="8">
    <source>
        <dbReference type="ARBA" id="ARBA00034617"/>
    </source>
</evidence>
<evidence type="ECO:0000256" key="9">
    <source>
        <dbReference type="ARBA" id="ARBA00048954"/>
    </source>
</evidence>
<proteinExistence type="inferred from homology"/>
<dbReference type="GO" id="GO:0043139">
    <property type="term" value="F:5'-3' DNA helicase activity"/>
    <property type="evidence" value="ECO:0007669"/>
    <property type="project" value="UniProtKB-EC"/>
</dbReference>
<evidence type="ECO:0000256" key="2">
    <source>
        <dbReference type="ARBA" id="ARBA00022741"/>
    </source>
</evidence>
<comment type="catalytic activity">
    <reaction evidence="9">
        <text>ATP + H2O = ADP + phosphate + H(+)</text>
        <dbReference type="Rhea" id="RHEA:13065"/>
        <dbReference type="ChEBI" id="CHEBI:15377"/>
        <dbReference type="ChEBI" id="CHEBI:15378"/>
        <dbReference type="ChEBI" id="CHEBI:30616"/>
        <dbReference type="ChEBI" id="CHEBI:43474"/>
        <dbReference type="ChEBI" id="CHEBI:456216"/>
        <dbReference type="EC" id="5.6.2.3"/>
    </reaction>
</comment>
<reference evidence="13 14" key="1">
    <citation type="journal article" date="2011" name="Stand. Genomic Sci.">
        <title>Complete genome sequence of the hyperthermophilic chemolithoautotroph Pyrolobus fumarii type strain (1A).</title>
        <authorList>
            <person name="Anderson I."/>
            <person name="Goker M."/>
            <person name="Nolan M."/>
            <person name="Lucas S."/>
            <person name="Hammon N."/>
            <person name="Deshpande S."/>
            <person name="Cheng J.F."/>
            <person name="Tapia R."/>
            <person name="Han C."/>
            <person name="Goodwin L."/>
            <person name="Pitluck S."/>
            <person name="Huntemann M."/>
            <person name="Liolios K."/>
            <person name="Ivanova N."/>
            <person name="Pagani I."/>
            <person name="Mavromatis K."/>
            <person name="Ovchinikova G."/>
            <person name="Pati A."/>
            <person name="Chen A."/>
            <person name="Palaniappan K."/>
            <person name="Land M."/>
            <person name="Hauser L."/>
            <person name="Brambilla E.M."/>
            <person name="Huber H."/>
            <person name="Yasawong M."/>
            <person name="Rohde M."/>
            <person name="Spring S."/>
            <person name="Abt B."/>
            <person name="Sikorski J."/>
            <person name="Wirth R."/>
            <person name="Detter J.C."/>
            <person name="Woyke T."/>
            <person name="Bristow J."/>
            <person name="Eisen J.A."/>
            <person name="Markowitz V."/>
            <person name="Hugenholtz P."/>
            <person name="Kyrpides N.C."/>
            <person name="Klenk H.P."/>
            <person name="Lapidus A."/>
        </authorList>
    </citation>
    <scope>NUCLEOTIDE SEQUENCE [LARGE SCALE GENOMIC DNA]</scope>
    <source>
        <strain evidence="14">DSM 11204 / 1A</strain>
    </source>
</reference>
<keyword evidence="4" id="KW-0347">Helicase</keyword>
<accession>G0EGI3</accession>
<gene>
    <name evidence="13" type="ordered locus">Pyrfu_0486</name>
</gene>